<comment type="caution">
    <text evidence="4">The sequence shown here is derived from an EMBL/GenBank/DDBJ whole genome shotgun (WGS) entry which is preliminary data.</text>
</comment>
<comment type="subcellular location">
    <subcellularLocation>
        <location evidence="1">Cell outer membrane</location>
    </subcellularLocation>
</comment>
<keyword evidence="3" id="KW-0812">Transmembrane</keyword>
<gene>
    <name evidence="4" type="ORF">ACFO0D_00145</name>
</gene>
<keyword evidence="3" id="KW-0472">Membrane</keyword>
<dbReference type="NCBIfam" id="TIGR02532">
    <property type="entry name" value="IV_pilin_GFxxxE"/>
    <property type="match status" value="1"/>
</dbReference>
<evidence type="ECO:0000256" key="3">
    <source>
        <dbReference type="SAM" id="Phobius"/>
    </source>
</evidence>
<dbReference type="EMBL" id="JBHSEI010000001">
    <property type="protein sequence ID" value="MFC4636736.1"/>
    <property type="molecule type" value="Genomic_DNA"/>
</dbReference>
<protein>
    <submittedName>
        <fullName evidence="4">Type II secretion system protein J</fullName>
    </submittedName>
</protein>
<keyword evidence="3" id="KW-1133">Transmembrane helix</keyword>
<evidence type="ECO:0000313" key="5">
    <source>
        <dbReference type="Proteomes" id="UP001595952"/>
    </source>
</evidence>
<evidence type="ECO:0000256" key="1">
    <source>
        <dbReference type="ARBA" id="ARBA00004442"/>
    </source>
</evidence>
<dbReference type="InterPro" id="IPR012902">
    <property type="entry name" value="N_methyl_site"/>
</dbReference>
<evidence type="ECO:0000256" key="2">
    <source>
        <dbReference type="ARBA" id="ARBA00023237"/>
    </source>
</evidence>
<proteinExistence type="predicted"/>
<feature type="transmembrane region" description="Helical" evidence="3">
    <location>
        <begin position="6"/>
        <end position="26"/>
    </location>
</feature>
<name>A0ABV9I4Q3_9DEIO</name>
<sequence length="235" mass="24734">MRQDGFTLIELLIALGILGILIALVLNLQTSVMGFTDTQNNTATRLQGLNEVSGYLGDRVRAAQAIRDGVSVDGSACSMSATAPCLAVVLPTLNPDCGTDVTVNWTLHAFRYVPRSSMLATEKSPALGLDATTVAAYGLKETQVPLKDLSATELATCTAVAPPSTLTSFTGTARSGYVTDNLVLVFGESAFSYDATGGKNLVTLRLRSVSSGRNGVIYTPTSGSYELKVFARNVK</sequence>
<dbReference type="Proteomes" id="UP001595952">
    <property type="component" value="Unassembled WGS sequence"/>
</dbReference>
<keyword evidence="2" id="KW-0998">Cell outer membrane</keyword>
<dbReference type="Pfam" id="PF07963">
    <property type="entry name" value="N_methyl"/>
    <property type="match status" value="1"/>
</dbReference>
<dbReference type="RefSeq" id="WP_380059784.1">
    <property type="nucleotide sequence ID" value="NZ_JBHSEI010000001.1"/>
</dbReference>
<reference evidence="5" key="1">
    <citation type="journal article" date="2019" name="Int. J. Syst. Evol. Microbiol.">
        <title>The Global Catalogue of Microorganisms (GCM) 10K type strain sequencing project: providing services to taxonomists for standard genome sequencing and annotation.</title>
        <authorList>
            <consortium name="The Broad Institute Genomics Platform"/>
            <consortium name="The Broad Institute Genome Sequencing Center for Infectious Disease"/>
            <person name="Wu L."/>
            <person name="Ma J."/>
        </authorList>
    </citation>
    <scope>NUCLEOTIDE SEQUENCE [LARGE SCALE GENOMIC DNA]</scope>
    <source>
        <strain evidence="5">CCUG 55995</strain>
    </source>
</reference>
<keyword evidence="5" id="KW-1185">Reference proteome</keyword>
<evidence type="ECO:0000313" key="4">
    <source>
        <dbReference type="EMBL" id="MFC4636736.1"/>
    </source>
</evidence>
<accession>A0ABV9I4Q3</accession>
<organism evidence="4 5">
    <name type="scientific">Deinococcus hohokamensis</name>
    <dbReference type="NCBI Taxonomy" id="309883"/>
    <lineage>
        <taxon>Bacteria</taxon>
        <taxon>Thermotogati</taxon>
        <taxon>Deinococcota</taxon>
        <taxon>Deinococci</taxon>
        <taxon>Deinococcales</taxon>
        <taxon>Deinococcaceae</taxon>
        <taxon>Deinococcus</taxon>
    </lineage>
</organism>